<evidence type="ECO:0008006" key="3">
    <source>
        <dbReference type="Google" id="ProtNLM"/>
    </source>
</evidence>
<dbReference type="Pfam" id="PF05910">
    <property type="entry name" value="DUF868"/>
    <property type="match status" value="1"/>
</dbReference>
<gene>
    <name evidence="1" type="ORF">J5N97_007827</name>
</gene>
<proteinExistence type="predicted"/>
<dbReference type="PANTHER" id="PTHR31972:SF12">
    <property type="entry name" value="OS01G0909400 PROTEIN"/>
    <property type="match status" value="1"/>
</dbReference>
<keyword evidence="2" id="KW-1185">Reference proteome</keyword>
<dbReference type="InterPro" id="IPR008586">
    <property type="entry name" value="DUF868_pln"/>
</dbReference>
<evidence type="ECO:0000313" key="1">
    <source>
        <dbReference type="EMBL" id="KAJ0989471.1"/>
    </source>
</evidence>
<name>A0A9D5DCK9_9LILI</name>
<dbReference type="AlphaFoldDB" id="A0A9D5DCK9"/>
<evidence type="ECO:0000313" key="2">
    <source>
        <dbReference type="Proteomes" id="UP001085076"/>
    </source>
</evidence>
<organism evidence="1 2">
    <name type="scientific">Dioscorea zingiberensis</name>
    <dbReference type="NCBI Taxonomy" id="325984"/>
    <lineage>
        <taxon>Eukaryota</taxon>
        <taxon>Viridiplantae</taxon>
        <taxon>Streptophyta</taxon>
        <taxon>Embryophyta</taxon>
        <taxon>Tracheophyta</taxon>
        <taxon>Spermatophyta</taxon>
        <taxon>Magnoliopsida</taxon>
        <taxon>Liliopsida</taxon>
        <taxon>Dioscoreales</taxon>
        <taxon>Dioscoreaceae</taxon>
        <taxon>Dioscorea</taxon>
    </lineage>
</organism>
<sequence>MDNKMKIPSVGFSSIEKLAEEPTLVAAASKSSNQRVAISVYQTKINGHCHLITITWSKKLLVHTLSISVENQLQTKNKKQDHDHHNQWTCKVELRPWFFWRKLSSKLFHVDDKPVRLFWDLRRAKFSGEPEPLSGYYVALVSDNEVVLLLGDHKTKAYKHTGFPPSLTNAALVSRREHVFGKKKLATRAQFHDKGKFHEILIQCNNGGNSSSSSSILGGDIDSEMVIKIDDKDVLHVTHLHWKFRGNESIFINKTKLEVYWDVHDWLFVPGLRRALFIFRPVVNNAICCSASSSSSSSLSSLWSSLEGSCHAAAAAATTLGDASAGSNCLFLYAWKLE</sequence>
<protein>
    <recommendedName>
        <fullName evidence="3">DUF868 family protein</fullName>
    </recommendedName>
</protein>
<comment type="caution">
    <text evidence="1">The sequence shown here is derived from an EMBL/GenBank/DDBJ whole genome shotgun (WGS) entry which is preliminary data.</text>
</comment>
<dbReference type="OrthoDB" id="731074at2759"/>
<dbReference type="Proteomes" id="UP001085076">
    <property type="component" value="Miscellaneous, Linkage group lg01"/>
</dbReference>
<dbReference type="EMBL" id="JAGGNH010000001">
    <property type="protein sequence ID" value="KAJ0989471.1"/>
    <property type="molecule type" value="Genomic_DNA"/>
</dbReference>
<reference evidence="1" key="2">
    <citation type="journal article" date="2022" name="Hortic Res">
        <title>The genome of Dioscorea zingiberensis sheds light on the biosynthesis, origin and evolution of the medicinally important diosgenin saponins.</title>
        <authorList>
            <person name="Li Y."/>
            <person name="Tan C."/>
            <person name="Li Z."/>
            <person name="Guo J."/>
            <person name="Li S."/>
            <person name="Chen X."/>
            <person name="Wang C."/>
            <person name="Dai X."/>
            <person name="Yang H."/>
            <person name="Song W."/>
            <person name="Hou L."/>
            <person name="Xu J."/>
            <person name="Tong Z."/>
            <person name="Xu A."/>
            <person name="Yuan X."/>
            <person name="Wang W."/>
            <person name="Yang Q."/>
            <person name="Chen L."/>
            <person name="Sun Z."/>
            <person name="Wang K."/>
            <person name="Pan B."/>
            <person name="Chen J."/>
            <person name="Bao Y."/>
            <person name="Liu F."/>
            <person name="Qi X."/>
            <person name="Gang D.R."/>
            <person name="Wen J."/>
            <person name="Li J."/>
        </authorList>
    </citation>
    <scope>NUCLEOTIDE SEQUENCE</scope>
    <source>
        <strain evidence="1">Dzin_1.0</strain>
    </source>
</reference>
<accession>A0A9D5DCK9</accession>
<reference evidence="1" key="1">
    <citation type="submission" date="2021-03" db="EMBL/GenBank/DDBJ databases">
        <authorList>
            <person name="Li Z."/>
            <person name="Yang C."/>
        </authorList>
    </citation>
    <scope>NUCLEOTIDE SEQUENCE</scope>
    <source>
        <strain evidence="1">Dzin_1.0</strain>
        <tissue evidence="1">Leaf</tissue>
    </source>
</reference>
<dbReference type="PANTHER" id="PTHR31972">
    <property type="entry name" value="EXPRESSED PROTEIN"/>
    <property type="match status" value="1"/>
</dbReference>